<feature type="region of interest" description="Disordered" evidence="2">
    <location>
        <begin position="96"/>
        <end position="123"/>
    </location>
</feature>
<proteinExistence type="predicted"/>
<evidence type="ECO:0000259" key="4">
    <source>
        <dbReference type="Pfam" id="PF17289"/>
    </source>
</evidence>
<protein>
    <submittedName>
        <fullName evidence="5">Terminase, ATPase subunit</fullName>
    </submittedName>
</protein>
<dbReference type="InterPro" id="IPR010332">
    <property type="entry name" value="ATPase_terminase-su_N"/>
</dbReference>
<feature type="domain" description="Terminase large subunit gp17-like C-terminal" evidence="4">
    <location>
        <begin position="407"/>
        <end position="564"/>
    </location>
</feature>
<name>A0A212J4B0_9PROT</name>
<feature type="domain" description="Terminase ATPase subunit N-terminal" evidence="3">
    <location>
        <begin position="7"/>
        <end position="62"/>
    </location>
</feature>
<dbReference type="Pfam" id="PF17289">
    <property type="entry name" value="Terminase_6C"/>
    <property type="match status" value="1"/>
</dbReference>
<dbReference type="InterPro" id="IPR027417">
    <property type="entry name" value="P-loop_NTPase"/>
</dbReference>
<dbReference type="EMBL" id="FLUO01000001">
    <property type="protein sequence ID" value="SBV94291.1"/>
    <property type="molecule type" value="Genomic_DNA"/>
</dbReference>
<sequence length="586" mass="66846">MTATDDDKRLKARNLFWQGFSPAEIARDLCVPYPTVDSWKRRDKWEEAPTVVRIEAHLEARLNRLIAKETKTDRDFFEIGQLAATLERTARIQRYSQTGKETDLNPNLEARARGRKKKAEQKNALTEEQVAALRRDFHENLFGYQKVWHEAKRHRVRNILKSRQIGATWYFAREAFLDAAETGDNQIFLSASKAQAHVFRGYIFQWVKDVTGGELKGDPIVLWNGATLYFLGTNSKTAQSYHGHVYLDEYAWISKFLEFRKVASAMATHKKWRITYFSTPSTIGHEANAFWNGETFNKGKAKENRVAFDVSHETLKHGAVGPDGTWRHMVTIRDAEESGCDLFDVDALLREYNDADFANLFMCEWVDDTASFFGFDELRKGMVDSWEVWADFHPHLERPFGDRPVWIGYDPAQSADNASIAVVAPPAVEGGKFRVLEKLNVSGADFQAQAARIKELRHRYNVEHIGIDTTTIGAGVFEMVRQFFPRAVAITYSVEVKTRLVLKAKQLFTKRRIEFDAGWSDVAAAFMAIRRTATASGRQATFSAGRSKETGHADIAWAIMHALDRLGYTEFDNVPGARRKGFMEIF</sequence>
<organism evidence="5">
    <name type="scientific">uncultured Alphaproteobacteria bacterium</name>
    <dbReference type="NCBI Taxonomy" id="91750"/>
    <lineage>
        <taxon>Bacteria</taxon>
        <taxon>Pseudomonadati</taxon>
        <taxon>Pseudomonadota</taxon>
        <taxon>Alphaproteobacteria</taxon>
        <taxon>environmental samples</taxon>
    </lineage>
</organism>
<evidence type="ECO:0000313" key="5">
    <source>
        <dbReference type="EMBL" id="SBV94291.1"/>
    </source>
</evidence>
<evidence type="ECO:0000256" key="2">
    <source>
        <dbReference type="SAM" id="MobiDB-lite"/>
    </source>
</evidence>
<evidence type="ECO:0000259" key="3">
    <source>
        <dbReference type="Pfam" id="PF06056"/>
    </source>
</evidence>
<accession>A0A212J4B0</accession>
<dbReference type="InterPro" id="IPR035421">
    <property type="entry name" value="Terminase_6C"/>
</dbReference>
<evidence type="ECO:0000256" key="1">
    <source>
        <dbReference type="ARBA" id="ARBA00022612"/>
    </source>
</evidence>
<dbReference type="Gene3D" id="3.40.50.300">
    <property type="entry name" value="P-loop containing nucleotide triphosphate hydrolases"/>
    <property type="match status" value="1"/>
</dbReference>
<keyword evidence="1" id="KW-1188">Viral release from host cell</keyword>
<reference evidence="5" key="1">
    <citation type="submission" date="2016-04" db="EMBL/GenBank/DDBJ databases">
        <authorList>
            <person name="Evans L.H."/>
            <person name="Alamgir A."/>
            <person name="Owens N."/>
            <person name="Weber N.D."/>
            <person name="Virtaneva K."/>
            <person name="Barbian K."/>
            <person name="Babar A."/>
            <person name="Rosenke K."/>
        </authorList>
    </citation>
    <scope>NUCLEOTIDE SEQUENCE</scope>
    <source>
        <strain evidence="5">86</strain>
    </source>
</reference>
<dbReference type="Pfam" id="PF06056">
    <property type="entry name" value="Terminase_5"/>
    <property type="match status" value="1"/>
</dbReference>
<dbReference type="Pfam" id="PF03237">
    <property type="entry name" value="Terminase_6N"/>
    <property type="match status" value="1"/>
</dbReference>
<dbReference type="Gene3D" id="3.30.420.240">
    <property type="match status" value="1"/>
</dbReference>
<dbReference type="AlphaFoldDB" id="A0A212J4B0"/>
<gene>
    <name evidence="5" type="primary">P</name>
    <name evidence="5" type="ORF">KL86APRO_10493</name>
</gene>